<name>A0A6M1RND1_9BACT</name>
<reference evidence="2 3" key="1">
    <citation type="submission" date="2020-02" db="EMBL/GenBank/DDBJ databases">
        <title>Draft genome sequence of Limisphaera ngatamarikiensis NGM72.4T, a thermophilic Verrucomicrobia grouped in subdivision 3.</title>
        <authorList>
            <person name="Carere C.R."/>
            <person name="Steen J."/>
            <person name="Hugenholtz P."/>
            <person name="Stott M.B."/>
        </authorList>
    </citation>
    <scope>NUCLEOTIDE SEQUENCE [LARGE SCALE GENOMIC DNA]</scope>
    <source>
        <strain evidence="2 3">NGM72.4</strain>
    </source>
</reference>
<dbReference type="RefSeq" id="WP_165107050.1">
    <property type="nucleotide sequence ID" value="NZ_JAAKYA010000049.1"/>
</dbReference>
<keyword evidence="3" id="KW-1185">Reference proteome</keyword>
<evidence type="ECO:0000259" key="1">
    <source>
        <dbReference type="Pfam" id="PF13358"/>
    </source>
</evidence>
<feature type="domain" description="Tc1-like transposase DDE" evidence="1">
    <location>
        <begin position="1"/>
        <end position="135"/>
    </location>
</feature>
<dbReference type="Proteomes" id="UP000477311">
    <property type="component" value="Unassembled WGS sequence"/>
</dbReference>
<dbReference type="AlphaFoldDB" id="A0A6M1RND1"/>
<dbReference type="Gene3D" id="3.30.420.10">
    <property type="entry name" value="Ribonuclease H-like superfamily/Ribonuclease H"/>
    <property type="match status" value="1"/>
</dbReference>
<comment type="caution">
    <text evidence="2">The sequence shown here is derived from an EMBL/GenBank/DDBJ whole genome shotgun (WGS) entry which is preliminary data.</text>
</comment>
<organism evidence="2 3">
    <name type="scientific">Limisphaera ngatamarikiensis</name>
    <dbReference type="NCBI Taxonomy" id="1324935"/>
    <lineage>
        <taxon>Bacteria</taxon>
        <taxon>Pseudomonadati</taxon>
        <taxon>Verrucomicrobiota</taxon>
        <taxon>Verrucomicrobiia</taxon>
        <taxon>Limisphaerales</taxon>
        <taxon>Limisphaeraceae</taxon>
        <taxon>Limisphaera</taxon>
    </lineage>
</organism>
<dbReference type="SUPFAM" id="SSF53098">
    <property type="entry name" value="Ribonuclease H-like"/>
    <property type="match status" value="1"/>
</dbReference>
<dbReference type="Pfam" id="PF13358">
    <property type="entry name" value="DDE_3"/>
    <property type="match status" value="1"/>
</dbReference>
<dbReference type="InterPro" id="IPR012337">
    <property type="entry name" value="RNaseH-like_sf"/>
</dbReference>
<evidence type="ECO:0000313" key="3">
    <source>
        <dbReference type="Proteomes" id="UP000477311"/>
    </source>
</evidence>
<dbReference type="InterPro" id="IPR038717">
    <property type="entry name" value="Tc1-like_DDE_dom"/>
</dbReference>
<gene>
    <name evidence="2" type="ORF">G4L39_07200</name>
</gene>
<evidence type="ECO:0000313" key="2">
    <source>
        <dbReference type="EMBL" id="NGO39183.1"/>
    </source>
</evidence>
<proteinExistence type="predicted"/>
<dbReference type="InterPro" id="IPR036397">
    <property type="entry name" value="RNaseH_sf"/>
</dbReference>
<dbReference type="GO" id="GO:0003676">
    <property type="term" value="F:nucleic acid binding"/>
    <property type="evidence" value="ECO:0007669"/>
    <property type="project" value="InterPro"/>
</dbReference>
<sequence length="157" mass="18859">ESIFPIAPYLTYGWFPVGSHPTVKYEYKRKEKHCVLGSLNAKHFIYEFAETLNSDIFKKFLQKLIYQFKKLVIVIDQGPYHVSYEMQKFYEENKEYLHVVHFPAYSPELDPIEQSWRAAKKWLAIRYWENKSQMKEQLVTAFEQDIVNVPIYDYLST</sequence>
<feature type="non-terminal residue" evidence="2">
    <location>
        <position position="1"/>
    </location>
</feature>
<dbReference type="EMBL" id="JAAKYA010000049">
    <property type="protein sequence ID" value="NGO39183.1"/>
    <property type="molecule type" value="Genomic_DNA"/>
</dbReference>
<protein>
    <submittedName>
        <fullName evidence="2">Transposase</fullName>
    </submittedName>
</protein>
<accession>A0A6M1RND1</accession>